<evidence type="ECO:0000313" key="2">
    <source>
        <dbReference type="WBParaSite" id="PEQ_0000912201-mRNA-1"/>
    </source>
</evidence>
<dbReference type="WBParaSite" id="PEQ_0000912201-mRNA-1">
    <property type="protein sequence ID" value="PEQ_0000912201-mRNA-1"/>
    <property type="gene ID" value="PEQ_0000912201"/>
</dbReference>
<keyword evidence="1" id="KW-1185">Reference proteome</keyword>
<organism evidence="1 2">
    <name type="scientific">Parascaris equorum</name>
    <name type="common">Equine roundworm</name>
    <dbReference type="NCBI Taxonomy" id="6256"/>
    <lineage>
        <taxon>Eukaryota</taxon>
        <taxon>Metazoa</taxon>
        <taxon>Ecdysozoa</taxon>
        <taxon>Nematoda</taxon>
        <taxon>Chromadorea</taxon>
        <taxon>Rhabditida</taxon>
        <taxon>Spirurina</taxon>
        <taxon>Ascaridomorpha</taxon>
        <taxon>Ascaridoidea</taxon>
        <taxon>Ascarididae</taxon>
        <taxon>Parascaris</taxon>
    </lineage>
</organism>
<dbReference type="Proteomes" id="UP000887564">
    <property type="component" value="Unplaced"/>
</dbReference>
<reference evidence="2" key="1">
    <citation type="submission" date="2022-11" db="UniProtKB">
        <authorList>
            <consortium name="WormBaseParasite"/>
        </authorList>
    </citation>
    <scope>IDENTIFICATION</scope>
</reference>
<accession>A0A914RS43</accession>
<dbReference type="AlphaFoldDB" id="A0A914RS43"/>
<proteinExistence type="predicted"/>
<evidence type="ECO:0000313" key="1">
    <source>
        <dbReference type="Proteomes" id="UP000887564"/>
    </source>
</evidence>
<protein>
    <submittedName>
        <fullName evidence="2">Uncharacterized protein</fullName>
    </submittedName>
</protein>
<sequence length="33" mass="3866">MFITHNRSTIMEIDDPHIDGCMSGICRLPNRYE</sequence>
<name>A0A914RS43_PAREQ</name>